<keyword evidence="3" id="KW-1185">Reference proteome</keyword>
<organism evidence="2 3">
    <name type="scientific">Pleurodeles waltl</name>
    <name type="common">Iberian ribbed newt</name>
    <dbReference type="NCBI Taxonomy" id="8319"/>
    <lineage>
        <taxon>Eukaryota</taxon>
        <taxon>Metazoa</taxon>
        <taxon>Chordata</taxon>
        <taxon>Craniata</taxon>
        <taxon>Vertebrata</taxon>
        <taxon>Euteleostomi</taxon>
        <taxon>Amphibia</taxon>
        <taxon>Batrachia</taxon>
        <taxon>Caudata</taxon>
        <taxon>Salamandroidea</taxon>
        <taxon>Salamandridae</taxon>
        <taxon>Pleurodelinae</taxon>
        <taxon>Pleurodeles</taxon>
    </lineage>
</organism>
<dbReference type="Proteomes" id="UP001066276">
    <property type="component" value="Chromosome 8"/>
</dbReference>
<keyword evidence="1" id="KW-0812">Transmembrane</keyword>
<evidence type="ECO:0000313" key="2">
    <source>
        <dbReference type="EMBL" id="KAJ1115444.1"/>
    </source>
</evidence>
<dbReference type="AlphaFoldDB" id="A0AAV7NLA3"/>
<keyword evidence="1" id="KW-0472">Membrane</keyword>
<evidence type="ECO:0000256" key="1">
    <source>
        <dbReference type="SAM" id="Phobius"/>
    </source>
</evidence>
<sequence>MTGLHAERGLRPSSTGPVGAVSGWFAVGLGINELLVIEVESEQRHRDTGTISALLGLVSCVYLAYSDYDCGPYLDKMHTHAS</sequence>
<accession>A0AAV7NLA3</accession>
<reference evidence="2" key="1">
    <citation type="journal article" date="2022" name="bioRxiv">
        <title>Sequencing and chromosome-scale assembly of the giantPleurodeles waltlgenome.</title>
        <authorList>
            <person name="Brown T."/>
            <person name="Elewa A."/>
            <person name="Iarovenko S."/>
            <person name="Subramanian E."/>
            <person name="Araus A.J."/>
            <person name="Petzold A."/>
            <person name="Susuki M."/>
            <person name="Suzuki K.-i.T."/>
            <person name="Hayashi T."/>
            <person name="Toyoda A."/>
            <person name="Oliveira C."/>
            <person name="Osipova E."/>
            <person name="Leigh N.D."/>
            <person name="Simon A."/>
            <person name="Yun M.H."/>
        </authorList>
    </citation>
    <scope>NUCLEOTIDE SEQUENCE</scope>
    <source>
        <strain evidence="2">20211129_DDA</strain>
        <tissue evidence="2">Liver</tissue>
    </source>
</reference>
<gene>
    <name evidence="2" type="ORF">NDU88_003668</name>
</gene>
<name>A0AAV7NLA3_PLEWA</name>
<comment type="caution">
    <text evidence="2">The sequence shown here is derived from an EMBL/GenBank/DDBJ whole genome shotgun (WGS) entry which is preliminary data.</text>
</comment>
<feature type="transmembrane region" description="Helical" evidence="1">
    <location>
        <begin position="20"/>
        <end position="37"/>
    </location>
</feature>
<evidence type="ECO:0000313" key="3">
    <source>
        <dbReference type="Proteomes" id="UP001066276"/>
    </source>
</evidence>
<keyword evidence="1" id="KW-1133">Transmembrane helix</keyword>
<protein>
    <submittedName>
        <fullName evidence="2">Uncharacterized protein</fullName>
    </submittedName>
</protein>
<proteinExistence type="predicted"/>
<dbReference type="EMBL" id="JANPWB010000012">
    <property type="protein sequence ID" value="KAJ1115444.1"/>
    <property type="molecule type" value="Genomic_DNA"/>
</dbReference>
<feature type="transmembrane region" description="Helical" evidence="1">
    <location>
        <begin position="49"/>
        <end position="65"/>
    </location>
</feature>